<proteinExistence type="predicted"/>
<sequence>MDRQWIDRRVDRWIDRRADGWIDRKRTDR</sequence>
<organism evidence="1 2">
    <name type="scientific">Tropilaelaps mercedesae</name>
    <dbReference type="NCBI Taxonomy" id="418985"/>
    <lineage>
        <taxon>Eukaryota</taxon>
        <taxon>Metazoa</taxon>
        <taxon>Ecdysozoa</taxon>
        <taxon>Arthropoda</taxon>
        <taxon>Chelicerata</taxon>
        <taxon>Arachnida</taxon>
        <taxon>Acari</taxon>
        <taxon>Parasitiformes</taxon>
        <taxon>Mesostigmata</taxon>
        <taxon>Gamasina</taxon>
        <taxon>Dermanyssoidea</taxon>
        <taxon>Laelapidae</taxon>
        <taxon>Tropilaelaps</taxon>
    </lineage>
</organism>
<accession>A0A1V9WZ43</accession>
<gene>
    <name evidence="1" type="ORF">BIW11_04990</name>
</gene>
<protein>
    <submittedName>
        <fullName evidence="1">Uncharacterized protein</fullName>
    </submittedName>
</protein>
<keyword evidence="2" id="KW-1185">Reference proteome</keyword>
<dbReference type="Proteomes" id="UP000192247">
    <property type="component" value="Unassembled WGS sequence"/>
</dbReference>
<dbReference type="InParanoid" id="A0A1V9WZ43"/>
<reference evidence="1 2" key="1">
    <citation type="journal article" date="2017" name="Gigascience">
        <title>Draft genome of the honey bee ectoparasitic mite, Tropilaelaps mercedesae, is shaped by the parasitic life history.</title>
        <authorList>
            <person name="Dong X."/>
            <person name="Armstrong S.D."/>
            <person name="Xia D."/>
            <person name="Makepeace B.L."/>
            <person name="Darby A.C."/>
            <person name="Kadowaki T."/>
        </authorList>
    </citation>
    <scope>NUCLEOTIDE SEQUENCE [LARGE SCALE GENOMIC DNA]</scope>
    <source>
        <strain evidence="1">Wuxi-XJTLU</strain>
    </source>
</reference>
<name>A0A1V9WZ43_9ACAR</name>
<dbReference type="AlphaFoldDB" id="A0A1V9WZ43"/>
<evidence type="ECO:0000313" key="1">
    <source>
        <dbReference type="EMBL" id="OQR66386.1"/>
    </source>
</evidence>
<dbReference type="EMBL" id="MNPL01032709">
    <property type="protein sequence ID" value="OQR66386.1"/>
    <property type="molecule type" value="Genomic_DNA"/>
</dbReference>
<comment type="caution">
    <text evidence="1">The sequence shown here is derived from an EMBL/GenBank/DDBJ whole genome shotgun (WGS) entry which is preliminary data.</text>
</comment>
<evidence type="ECO:0000313" key="2">
    <source>
        <dbReference type="Proteomes" id="UP000192247"/>
    </source>
</evidence>